<dbReference type="KEGG" id="sve:SVEN_1314"/>
<name>F2RE61_STRVP</name>
<protein>
    <submittedName>
        <fullName evidence="2">Uncharacterized protein</fullName>
    </submittedName>
</protein>
<feature type="compositionally biased region" description="Low complexity" evidence="1">
    <location>
        <begin position="177"/>
        <end position="195"/>
    </location>
</feature>
<accession>F2RE61</accession>
<feature type="non-terminal residue" evidence="2">
    <location>
        <position position="1"/>
    </location>
</feature>
<evidence type="ECO:0000313" key="2">
    <source>
        <dbReference type="EMBL" id="CCA54601.1"/>
    </source>
</evidence>
<dbReference type="Proteomes" id="UP000006854">
    <property type="component" value="Chromosome"/>
</dbReference>
<proteinExistence type="predicted"/>
<evidence type="ECO:0000313" key="3">
    <source>
        <dbReference type="Proteomes" id="UP000006854"/>
    </source>
</evidence>
<dbReference type="STRING" id="953739.SVEN_1314"/>
<dbReference type="AlphaFoldDB" id="F2RE61"/>
<feature type="compositionally biased region" description="Basic residues" evidence="1">
    <location>
        <begin position="221"/>
        <end position="230"/>
    </location>
</feature>
<feature type="region of interest" description="Disordered" evidence="1">
    <location>
        <begin position="121"/>
        <end position="195"/>
    </location>
</feature>
<feature type="region of interest" description="Disordered" evidence="1">
    <location>
        <begin position="208"/>
        <end position="344"/>
    </location>
</feature>
<feature type="compositionally biased region" description="Basic and acidic residues" evidence="1">
    <location>
        <begin position="16"/>
        <end position="27"/>
    </location>
</feature>
<feature type="region of interest" description="Disordered" evidence="1">
    <location>
        <begin position="1"/>
        <end position="44"/>
    </location>
</feature>
<feature type="compositionally biased region" description="Basic residues" evidence="1">
    <location>
        <begin position="142"/>
        <end position="154"/>
    </location>
</feature>
<feature type="compositionally biased region" description="Basic and acidic residues" evidence="1">
    <location>
        <begin position="231"/>
        <end position="250"/>
    </location>
</feature>
<reference evidence="2 3" key="1">
    <citation type="journal article" date="2011" name="BMC Genomics">
        <title>Genome-wide analysis of the role of GlnR in Streptomyces venezuelae provides new insights into global nitrogen regulation in actinomycetes.</title>
        <authorList>
            <person name="Pullan S.T."/>
            <person name="Bibb M.J."/>
            <person name="Merrick M."/>
        </authorList>
    </citation>
    <scope>NUCLEOTIDE SEQUENCE [LARGE SCALE GENOMIC DNA]</scope>
    <source>
        <strain evidence="3">ATCC 10712 / CBS 650.69 / DSM 40230 / JCM 4526 / NBRC 13096 / PD 04745</strain>
    </source>
</reference>
<organism evidence="2 3">
    <name type="scientific">Streptomyces venezuelae (strain ATCC 10712 / CBS 650.69 / DSM 40230 / JCM 4526 / NBRC 13096 / PD 04745)</name>
    <dbReference type="NCBI Taxonomy" id="953739"/>
    <lineage>
        <taxon>Bacteria</taxon>
        <taxon>Bacillati</taxon>
        <taxon>Actinomycetota</taxon>
        <taxon>Actinomycetes</taxon>
        <taxon>Kitasatosporales</taxon>
        <taxon>Streptomycetaceae</taxon>
        <taxon>Streptomyces</taxon>
    </lineage>
</organism>
<sequence>VVDRQGRCQHLRRPHPARDRGAEDPVQPRRRTHPPAPVRLPGADRLAAPRALARVGVEAAGALRAPVHRRLLPAAPAADRPRHAADAPFLLRQRVDHGRRHVPQAARHVGAAGRALLRQPGRPAAQHAGPDRPVRRVGAARQGRHLRPARRGDRRGRDLPRRPQQPHRVHPARREAGGLPRGRALLRGPRQGPGDGLLLRVLRALRRGHRPGGHLPTPGGVRRHVHGHGGHRQDLADPGRQVRHDHRQPEHPGGGLQPPHQRPAERLALRPQHGHAVRRGLHHRRLRLRPRHHPHQRRGRPQGPGRHHPGVPGAGRRHQRRLVPHQAGAPDRHPAAGRPLRRGGVRPAGHLLLLEHQGEGRALRPAGPGPRAGAVRRR</sequence>
<evidence type="ECO:0000256" key="1">
    <source>
        <dbReference type="SAM" id="MobiDB-lite"/>
    </source>
</evidence>
<dbReference type="HOGENOM" id="CLU_732680_0_0_11"/>
<feature type="non-terminal residue" evidence="2">
    <location>
        <position position="378"/>
    </location>
</feature>
<dbReference type="EMBL" id="FR845719">
    <property type="protein sequence ID" value="CCA54601.1"/>
    <property type="molecule type" value="Genomic_DNA"/>
</dbReference>
<feature type="compositionally biased region" description="Low complexity" evidence="1">
    <location>
        <begin position="363"/>
        <end position="378"/>
    </location>
</feature>
<gene>
    <name evidence="2" type="ordered locus">SVEN_1314</name>
</gene>
<keyword evidence="3" id="KW-1185">Reference proteome</keyword>
<feature type="region of interest" description="Disordered" evidence="1">
    <location>
        <begin position="357"/>
        <end position="378"/>
    </location>
</feature>
<feature type="compositionally biased region" description="Basic residues" evidence="1">
    <location>
        <begin position="272"/>
        <end position="323"/>
    </location>
</feature>